<feature type="compositionally biased region" description="Low complexity" evidence="1">
    <location>
        <begin position="302"/>
        <end position="321"/>
    </location>
</feature>
<feature type="region of interest" description="Disordered" evidence="1">
    <location>
        <begin position="102"/>
        <end position="137"/>
    </location>
</feature>
<feature type="compositionally biased region" description="Polar residues" evidence="1">
    <location>
        <begin position="227"/>
        <end position="242"/>
    </location>
</feature>
<dbReference type="EMBL" id="WJBH02000003">
    <property type="protein sequence ID" value="KAI9561467.1"/>
    <property type="molecule type" value="Genomic_DNA"/>
</dbReference>
<feature type="compositionally biased region" description="Low complexity" evidence="1">
    <location>
        <begin position="424"/>
        <end position="443"/>
    </location>
</feature>
<dbReference type="AlphaFoldDB" id="A0AAD5PW53"/>
<evidence type="ECO:0000256" key="2">
    <source>
        <dbReference type="SAM" id="SignalP"/>
    </source>
</evidence>
<feature type="compositionally biased region" description="Polar residues" evidence="1">
    <location>
        <begin position="388"/>
        <end position="404"/>
    </location>
</feature>
<feature type="compositionally biased region" description="Polar residues" evidence="1">
    <location>
        <begin position="209"/>
        <end position="221"/>
    </location>
</feature>
<feature type="compositionally biased region" description="Polar residues" evidence="1">
    <location>
        <begin position="258"/>
        <end position="298"/>
    </location>
</feature>
<evidence type="ECO:0000313" key="4">
    <source>
        <dbReference type="Proteomes" id="UP000820818"/>
    </source>
</evidence>
<reference evidence="3 4" key="1">
    <citation type="submission" date="2022-05" db="EMBL/GenBank/DDBJ databases">
        <title>A multi-omics perspective on studying reproductive biology in Daphnia sinensis.</title>
        <authorList>
            <person name="Jia J."/>
        </authorList>
    </citation>
    <scope>NUCLEOTIDE SEQUENCE [LARGE SCALE GENOMIC DNA]</scope>
    <source>
        <strain evidence="3 4">WSL</strain>
    </source>
</reference>
<comment type="caution">
    <text evidence="3">The sequence shown here is derived from an EMBL/GenBank/DDBJ whole genome shotgun (WGS) entry which is preliminary data.</text>
</comment>
<evidence type="ECO:0000256" key="1">
    <source>
        <dbReference type="SAM" id="MobiDB-lite"/>
    </source>
</evidence>
<feature type="chain" id="PRO_5042249327" evidence="2">
    <location>
        <begin position="21"/>
        <end position="462"/>
    </location>
</feature>
<feature type="compositionally biased region" description="Low complexity" evidence="1">
    <location>
        <begin position="339"/>
        <end position="357"/>
    </location>
</feature>
<protein>
    <submittedName>
        <fullName evidence="3">Uncharacterized protein</fullName>
    </submittedName>
</protein>
<feature type="signal peptide" evidence="2">
    <location>
        <begin position="1"/>
        <end position="20"/>
    </location>
</feature>
<dbReference type="Proteomes" id="UP000820818">
    <property type="component" value="Linkage Group LG3"/>
</dbReference>
<proteinExistence type="predicted"/>
<evidence type="ECO:0000313" key="3">
    <source>
        <dbReference type="EMBL" id="KAI9561467.1"/>
    </source>
</evidence>
<feature type="region of interest" description="Disordered" evidence="1">
    <location>
        <begin position="424"/>
        <end position="447"/>
    </location>
</feature>
<accession>A0AAD5PW53</accession>
<gene>
    <name evidence="3" type="ORF">GHT06_012425</name>
</gene>
<keyword evidence="4" id="KW-1185">Reference proteome</keyword>
<sequence length="462" mass="48480">MSHTKQKALLFSMLLSAVVAQYGSAPLPPQLHPVHQPPPPLFGGQAPKKQQHKQLTPSVPIFKPSIGLGPLPVPSGLGPLPLPAPSGLGPLPLPAGQMSMSGPSYSYGSQSNGFPSSFQQLPQPSFQSQRPWQPAPSVPAPQMNFAPLAVQQGVPQSYPVPSIYFQQPTASVGSVPSKFLSPPPPPSFPAPFQFGAPTGNPVMQPSFPVAQSSQYSQSMPTYGNAPSMMQMQQNPESFSFGSVPQRELAPNGPFAQSYAPSQFGPSGPSSYGSVETPQQFQVSSAPSQSFGPVSSPQSFAIPAPQQSPSESSQSYSPAQSYHTSQPSASAEPQFAPVESQQTFGPSSSSQSFAIASSYTPSNGGPSQVEGPSIHHMQVPIFGIPPPSQQQSAPEYQQVSSTPVRQESYPEHLLPMLYQSAAALASAHQLQPGSEPAGPSSGSPYDGSIFTRHVRVADSFPSA</sequence>
<feature type="compositionally biased region" description="Low complexity" evidence="1">
    <location>
        <begin position="102"/>
        <end position="129"/>
    </location>
</feature>
<name>A0AAD5PW53_9CRUS</name>
<organism evidence="3 4">
    <name type="scientific">Daphnia sinensis</name>
    <dbReference type="NCBI Taxonomy" id="1820382"/>
    <lineage>
        <taxon>Eukaryota</taxon>
        <taxon>Metazoa</taxon>
        <taxon>Ecdysozoa</taxon>
        <taxon>Arthropoda</taxon>
        <taxon>Crustacea</taxon>
        <taxon>Branchiopoda</taxon>
        <taxon>Diplostraca</taxon>
        <taxon>Cladocera</taxon>
        <taxon>Anomopoda</taxon>
        <taxon>Daphniidae</taxon>
        <taxon>Daphnia</taxon>
        <taxon>Daphnia similis group</taxon>
    </lineage>
</organism>
<feature type="region of interest" description="Disordered" evidence="1">
    <location>
        <begin position="176"/>
        <end position="410"/>
    </location>
</feature>
<keyword evidence="2" id="KW-0732">Signal</keyword>